<organism evidence="7 8">
    <name type="scientific">Crotalaria pallida</name>
    <name type="common">Smooth rattlebox</name>
    <name type="synonym">Crotalaria striata</name>
    <dbReference type="NCBI Taxonomy" id="3830"/>
    <lineage>
        <taxon>Eukaryota</taxon>
        <taxon>Viridiplantae</taxon>
        <taxon>Streptophyta</taxon>
        <taxon>Embryophyta</taxon>
        <taxon>Tracheophyta</taxon>
        <taxon>Spermatophyta</taxon>
        <taxon>Magnoliopsida</taxon>
        <taxon>eudicotyledons</taxon>
        <taxon>Gunneridae</taxon>
        <taxon>Pentapetalae</taxon>
        <taxon>rosids</taxon>
        <taxon>fabids</taxon>
        <taxon>Fabales</taxon>
        <taxon>Fabaceae</taxon>
        <taxon>Papilionoideae</taxon>
        <taxon>50 kb inversion clade</taxon>
        <taxon>genistoids sensu lato</taxon>
        <taxon>core genistoids</taxon>
        <taxon>Crotalarieae</taxon>
        <taxon>Crotalaria</taxon>
    </lineage>
</organism>
<dbReference type="Proteomes" id="UP001372338">
    <property type="component" value="Unassembled WGS sequence"/>
</dbReference>
<name>A0AAN9J1E9_CROPI</name>
<comment type="similarity">
    <text evidence="1">Belongs to the glycerophosphoryl diester phosphodiesterase family.</text>
</comment>
<gene>
    <name evidence="7" type="ORF">RIF29_04083</name>
</gene>
<evidence type="ECO:0000256" key="3">
    <source>
        <dbReference type="ARBA" id="ARBA00022798"/>
    </source>
</evidence>
<keyword evidence="8" id="KW-1185">Reference proteome</keyword>
<keyword evidence="4" id="KW-0378">Hydrolase</keyword>
<reference evidence="7 8" key="1">
    <citation type="submission" date="2024-01" db="EMBL/GenBank/DDBJ databases">
        <title>The genomes of 5 underutilized Papilionoideae crops provide insights into root nodulation and disease resistanc.</title>
        <authorList>
            <person name="Yuan L."/>
        </authorList>
    </citation>
    <scope>NUCLEOTIDE SEQUENCE [LARGE SCALE GENOMIC DNA]</scope>
    <source>
        <strain evidence="7">ZHUSHIDOU_FW_LH</strain>
        <tissue evidence="7">Leaf</tissue>
    </source>
</reference>
<keyword evidence="6" id="KW-0472">Membrane</keyword>
<dbReference type="GO" id="GO:0006071">
    <property type="term" value="P:glycerol metabolic process"/>
    <property type="evidence" value="ECO:0007669"/>
    <property type="project" value="UniProtKB-KW"/>
</dbReference>
<evidence type="ECO:0000256" key="6">
    <source>
        <dbReference type="SAM" id="Phobius"/>
    </source>
</evidence>
<comment type="caution">
    <text evidence="7">The sequence shown here is derived from an EMBL/GenBank/DDBJ whole genome shotgun (WGS) entry which is preliminary data.</text>
</comment>
<keyword evidence="6" id="KW-0812">Transmembrane</keyword>
<evidence type="ECO:0000313" key="8">
    <source>
        <dbReference type="Proteomes" id="UP001372338"/>
    </source>
</evidence>
<evidence type="ECO:0000313" key="7">
    <source>
        <dbReference type="EMBL" id="KAK7289994.1"/>
    </source>
</evidence>
<evidence type="ECO:0000256" key="2">
    <source>
        <dbReference type="ARBA" id="ARBA00012247"/>
    </source>
</evidence>
<dbReference type="PANTHER" id="PTHR43620:SF7">
    <property type="entry name" value="GLYCEROPHOSPHODIESTER PHOSPHODIESTERASE GDPD5-RELATED"/>
    <property type="match status" value="1"/>
</dbReference>
<evidence type="ECO:0000256" key="1">
    <source>
        <dbReference type="ARBA" id="ARBA00007277"/>
    </source>
</evidence>
<proteinExistence type="inferred from homology"/>
<dbReference type="PANTHER" id="PTHR43620">
    <property type="entry name" value="GLYCEROPHOSPHORYL DIESTER PHOSPHODIESTERASE"/>
    <property type="match status" value="1"/>
</dbReference>
<dbReference type="AlphaFoldDB" id="A0AAN9J1E9"/>
<accession>A0AAN9J1E9</accession>
<comment type="catalytic activity">
    <reaction evidence="5">
        <text>a sn-glycero-3-phosphodiester + H2O = an alcohol + sn-glycerol 3-phosphate + H(+)</text>
        <dbReference type="Rhea" id="RHEA:12969"/>
        <dbReference type="ChEBI" id="CHEBI:15377"/>
        <dbReference type="ChEBI" id="CHEBI:15378"/>
        <dbReference type="ChEBI" id="CHEBI:30879"/>
        <dbReference type="ChEBI" id="CHEBI:57597"/>
        <dbReference type="ChEBI" id="CHEBI:83408"/>
        <dbReference type="EC" id="3.1.4.46"/>
    </reaction>
</comment>
<protein>
    <recommendedName>
        <fullName evidence="2">glycerophosphodiester phosphodiesterase</fullName>
        <ecNumber evidence="2">3.1.4.46</ecNumber>
    </recommendedName>
</protein>
<dbReference type="GO" id="GO:0008889">
    <property type="term" value="F:glycerophosphodiester phosphodiesterase activity"/>
    <property type="evidence" value="ECO:0007669"/>
    <property type="project" value="UniProtKB-EC"/>
</dbReference>
<evidence type="ECO:0000256" key="5">
    <source>
        <dbReference type="ARBA" id="ARBA00047512"/>
    </source>
</evidence>
<keyword evidence="6" id="KW-1133">Transmembrane helix</keyword>
<dbReference type="EC" id="3.1.4.46" evidence="2"/>
<keyword evidence="3" id="KW-0319">Glycerol metabolism</keyword>
<dbReference type="EMBL" id="JAYWIO010000001">
    <property type="protein sequence ID" value="KAK7289994.1"/>
    <property type="molecule type" value="Genomic_DNA"/>
</dbReference>
<sequence length="313" mass="35602">MQQELKLDNAIDISLLQVFVSDLVKDVPLGYNFSYDPLVECLVFFNNGKFSVDSLLSDFPIETLDLVWVFAIGLLVQCCDIVSCIVVLRLAAKYLECVRKVTLTAPPYSYFEGNDACLTALAKIAGKKLWSPIPFGSSFMSWHEHLSQCVCLVFYRNNRIWGTSLLYHDLEDKVIFNGGGNVMTLLAYAAVGLTLNINACCLALDAHHLFDSPMIKIPKLMAFIYKDQRVMLSPNISKVYYLDQAKATFIVVLQYYIVCVMDAYQILFLVANAEDMEVKSRKAYTTWFFLGKCWAAQKYQSRMVAKQEWELPK</sequence>
<evidence type="ECO:0000256" key="4">
    <source>
        <dbReference type="ARBA" id="ARBA00022801"/>
    </source>
</evidence>
<feature type="transmembrane region" description="Helical" evidence="6">
    <location>
        <begin position="66"/>
        <end position="91"/>
    </location>
</feature>